<evidence type="ECO:0000313" key="3">
    <source>
        <dbReference type="Proteomes" id="UP001227543"/>
    </source>
</evidence>
<sequence length="125" mass="13708">MFAVTSSEEHATSAALRQRYRQAGVRSGYAPAALTRCSNAILTMRPIEVAAQHAVATRPRLRTANHSDASPQHSREETRHKTTEADRAARAHWRVSSGASFQDNVLLVIAYEHVVLPLSALSVVH</sequence>
<proteinExistence type="predicted"/>
<reference evidence="2 3" key="1">
    <citation type="submission" date="2016-10" db="EMBL/GenBank/DDBJ databases">
        <title>The genome sequence of Colletotrichum fioriniae PJ7.</title>
        <authorList>
            <person name="Baroncelli R."/>
        </authorList>
    </citation>
    <scope>NUCLEOTIDE SEQUENCE [LARGE SCALE GENOMIC DNA]</scope>
    <source>
        <strain evidence="2 3">Tom-12</strain>
    </source>
</reference>
<comment type="caution">
    <text evidence="2">The sequence shown here is derived from an EMBL/GenBank/DDBJ whole genome shotgun (WGS) entry which is preliminary data.</text>
</comment>
<accession>A0ABQ9QGK5</accession>
<gene>
    <name evidence="2" type="ORF">CTAM01_17104</name>
</gene>
<dbReference type="GeneID" id="85417333"/>
<feature type="region of interest" description="Disordered" evidence="1">
    <location>
        <begin position="55"/>
        <end position="90"/>
    </location>
</feature>
<evidence type="ECO:0000256" key="1">
    <source>
        <dbReference type="SAM" id="MobiDB-lite"/>
    </source>
</evidence>
<feature type="non-terminal residue" evidence="2">
    <location>
        <position position="125"/>
    </location>
</feature>
<dbReference type="Proteomes" id="UP001227543">
    <property type="component" value="Unassembled WGS sequence"/>
</dbReference>
<dbReference type="EMBL" id="MLFU01000347">
    <property type="protein sequence ID" value="KAK1462383.1"/>
    <property type="molecule type" value="Genomic_DNA"/>
</dbReference>
<feature type="compositionally biased region" description="Basic and acidic residues" evidence="1">
    <location>
        <begin position="73"/>
        <end position="89"/>
    </location>
</feature>
<keyword evidence="3" id="KW-1185">Reference proteome</keyword>
<name>A0ABQ9QGK5_9PEZI</name>
<evidence type="ECO:0000313" key="2">
    <source>
        <dbReference type="EMBL" id="KAK1462383.1"/>
    </source>
</evidence>
<protein>
    <submittedName>
        <fullName evidence="2">Uncharacterized protein</fullName>
    </submittedName>
</protein>
<dbReference type="RefSeq" id="XP_060372325.1">
    <property type="nucleotide sequence ID" value="XM_060533095.1"/>
</dbReference>
<organism evidence="2 3">
    <name type="scientific">Colletotrichum tamarilloi</name>
    <dbReference type="NCBI Taxonomy" id="1209934"/>
    <lineage>
        <taxon>Eukaryota</taxon>
        <taxon>Fungi</taxon>
        <taxon>Dikarya</taxon>
        <taxon>Ascomycota</taxon>
        <taxon>Pezizomycotina</taxon>
        <taxon>Sordariomycetes</taxon>
        <taxon>Hypocreomycetidae</taxon>
        <taxon>Glomerellales</taxon>
        <taxon>Glomerellaceae</taxon>
        <taxon>Colletotrichum</taxon>
        <taxon>Colletotrichum acutatum species complex</taxon>
    </lineage>
</organism>